<protein>
    <submittedName>
        <fullName evidence="1">Uncharacterized protein</fullName>
    </submittedName>
</protein>
<accession>A0A8B9HFY6</accession>
<organism evidence="1 2">
    <name type="scientific">Astyanax mexicanus</name>
    <name type="common">Blind cave fish</name>
    <name type="synonym">Astyanax fasciatus mexicanus</name>
    <dbReference type="NCBI Taxonomy" id="7994"/>
    <lineage>
        <taxon>Eukaryota</taxon>
        <taxon>Metazoa</taxon>
        <taxon>Chordata</taxon>
        <taxon>Craniata</taxon>
        <taxon>Vertebrata</taxon>
        <taxon>Euteleostomi</taxon>
        <taxon>Actinopterygii</taxon>
        <taxon>Neopterygii</taxon>
        <taxon>Teleostei</taxon>
        <taxon>Ostariophysi</taxon>
        <taxon>Characiformes</taxon>
        <taxon>Characoidei</taxon>
        <taxon>Acestrorhamphidae</taxon>
        <taxon>Acestrorhamphinae</taxon>
        <taxon>Astyanax</taxon>
    </lineage>
</organism>
<dbReference type="Ensembl" id="ENSAMXT00005012377.1">
    <property type="protein sequence ID" value="ENSAMXP00005011135.1"/>
    <property type="gene ID" value="ENSAMXG00005006142.1"/>
</dbReference>
<name>A0A8B9HFY6_ASTMX</name>
<dbReference type="Proteomes" id="UP000694621">
    <property type="component" value="Unplaced"/>
</dbReference>
<evidence type="ECO:0000313" key="2">
    <source>
        <dbReference type="Proteomes" id="UP000694621"/>
    </source>
</evidence>
<dbReference type="AlphaFoldDB" id="A0A8B9HFY6"/>
<reference evidence="1" key="1">
    <citation type="submission" date="2025-08" db="UniProtKB">
        <authorList>
            <consortium name="Ensembl"/>
        </authorList>
    </citation>
    <scope>IDENTIFICATION</scope>
</reference>
<sequence>MESCCFFSHFSFSKMEGVKDTDLLIFTLCLAVFSIVPHQSSSFNLDLENYSEHSGPEGSYFGFSVDFFEANNKIRP</sequence>
<evidence type="ECO:0000313" key="1">
    <source>
        <dbReference type="Ensembl" id="ENSAMXP00005011135.1"/>
    </source>
</evidence>
<proteinExistence type="predicted"/>